<protein>
    <recommendedName>
        <fullName evidence="1">PiggyBac transposable element-derived protein domain-containing protein</fullName>
    </recommendedName>
</protein>
<reference evidence="2 3" key="1">
    <citation type="journal article" date="2020" name="Cell">
        <title>Large-Scale Comparative Analyses of Tick Genomes Elucidate Their Genetic Diversity and Vector Capacities.</title>
        <authorList>
            <consortium name="Tick Genome and Microbiome Consortium (TIGMIC)"/>
            <person name="Jia N."/>
            <person name="Wang J."/>
            <person name="Shi W."/>
            <person name="Du L."/>
            <person name="Sun Y."/>
            <person name="Zhan W."/>
            <person name="Jiang J.F."/>
            <person name="Wang Q."/>
            <person name="Zhang B."/>
            <person name="Ji P."/>
            <person name="Bell-Sakyi L."/>
            <person name="Cui X.M."/>
            <person name="Yuan T.T."/>
            <person name="Jiang B.G."/>
            <person name="Yang W.F."/>
            <person name="Lam T.T."/>
            <person name="Chang Q.C."/>
            <person name="Ding S.J."/>
            <person name="Wang X.J."/>
            <person name="Zhu J.G."/>
            <person name="Ruan X.D."/>
            <person name="Zhao L."/>
            <person name="Wei J.T."/>
            <person name="Ye R.Z."/>
            <person name="Que T.C."/>
            <person name="Du C.H."/>
            <person name="Zhou Y.H."/>
            <person name="Cheng J.X."/>
            <person name="Dai P.F."/>
            <person name="Guo W.B."/>
            <person name="Han X.H."/>
            <person name="Huang E.J."/>
            <person name="Li L.F."/>
            <person name="Wei W."/>
            <person name="Gao Y.C."/>
            <person name="Liu J.Z."/>
            <person name="Shao H.Z."/>
            <person name="Wang X."/>
            <person name="Wang C.C."/>
            <person name="Yang T.C."/>
            <person name="Huo Q.B."/>
            <person name="Li W."/>
            <person name="Chen H.Y."/>
            <person name="Chen S.E."/>
            <person name="Zhou L.G."/>
            <person name="Ni X.B."/>
            <person name="Tian J.H."/>
            <person name="Sheng Y."/>
            <person name="Liu T."/>
            <person name="Pan Y.S."/>
            <person name="Xia L.Y."/>
            <person name="Li J."/>
            <person name="Zhao F."/>
            <person name="Cao W.C."/>
        </authorList>
    </citation>
    <scope>NUCLEOTIDE SEQUENCE [LARGE SCALE GENOMIC DNA]</scope>
    <source>
        <strain evidence="2">HaeL-2018</strain>
    </source>
</reference>
<sequence>MPDPKVTKEKMKCFLRVLVLPGYNRLRGKKCFWDSGTDMRNEIVYNAMRKNRFVEIMRFLHCADNASLTLSDKLTKLRPVMTLLKAKFQHHFQPARQLSCVK</sequence>
<dbReference type="VEuPathDB" id="VectorBase:HLOH_040835"/>
<accession>A0A9J6GUH7</accession>
<dbReference type="PANTHER" id="PTHR47055">
    <property type="entry name" value="DDE_TNP_1_7 DOMAIN-CONTAINING PROTEIN"/>
    <property type="match status" value="1"/>
</dbReference>
<gene>
    <name evidence="2" type="ORF">HPB48_002667</name>
</gene>
<proteinExistence type="predicted"/>
<feature type="domain" description="PiggyBac transposable element-derived protein" evidence="1">
    <location>
        <begin position="5"/>
        <end position="99"/>
    </location>
</feature>
<name>A0A9J6GUH7_HAELO</name>
<dbReference type="InterPro" id="IPR029526">
    <property type="entry name" value="PGBD"/>
</dbReference>
<dbReference type="Proteomes" id="UP000821853">
    <property type="component" value="Unassembled WGS sequence"/>
</dbReference>
<dbReference type="GO" id="GO:0043565">
    <property type="term" value="F:sequence-specific DNA binding"/>
    <property type="evidence" value="ECO:0007669"/>
    <property type="project" value="TreeGrafter"/>
</dbReference>
<keyword evidence="3" id="KW-1185">Reference proteome</keyword>
<dbReference type="AlphaFoldDB" id="A0A9J6GUH7"/>
<evidence type="ECO:0000313" key="2">
    <source>
        <dbReference type="EMBL" id="KAH9379157.1"/>
    </source>
</evidence>
<comment type="caution">
    <text evidence="2">The sequence shown here is derived from an EMBL/GenBank/DDBJ whole genome shotgun (WGS) entry which is preliminary data.</text>
</comment>
<evidence type="ECO:0000313" key="3">
    <source>
        <dbReference type="Proteomes" id="UP000821853"/>
    </source>
</evidence>
<dbReference type="EMBL" id="JABSTR010000009">
    <property type="protein sequence ID" value="KAH9379157.1"/>
    <property type="molecule type" value="Genomic_DNA"/>
</dbReference>
<dbReference type="PANTHER" id="PTHR47055:SF3">
    <property type="entry name" value="PHORBOL-ESTER_DAG-TYPE DOMAIN-CONTAINING PROTEIN"/>
    <property type="match status" value="1"/>
</dbReference>
<dbReference type="OrthoDB" id="8028818at2759"/>
<evidence type="ECO:0000259" key="1">
    <source>
        <dbReference type="Pfam" id="PF13843"/>
    </source>
</evidence>
<organism evidence="2 3">
    <name type="scientific">Haemaphysalis longicornis</name>
    <name type="common">Bush tick</name>
    <dbReference type="NCBI Taxonomy" id="44386"/>
    <lineage>
        <taxon>Eukaryota</taxon>
        <taxon>Metazoa</taxon>
        <taxon>Ecdysozoa</taxon>
        <taxon>Arthropoda</taxon>
        <taxon>Chelicerata</taxon>
        <taxon>Arachnida</taxon>
        <taxon>Acari</taxon>
        <taxon>Parasitiformes</taxon>
        <taxon>Ixodida</taxon>
        <taxon>Ixodoidea</taxon>
        <taxon>Ixodidae</taxon>
        <taxon>Haemaphysalinae</taxon>
        <taxon>Haemaphysalis</taxon>
    </lineage>
</organism>
<dbReference type="Pfam" id="PF13843">
    <property type="entry name" value="DDE_Tnp_1_7"/>
    <property type="match status" value="1"/>
</dbReference>
<dbReference type="InterPro" id="IPR052638">
    <property type="entry name" value="PiggyBac_TE-derived"/>
</dbReference>